<organism evidence="2">
    <name type="scientific">Tanacetum cinerariifolium</name>
    <name type="common">Dalmatian daisy</name>
    <name type="synonym">Chrysanthemum cinerariifolium</name>
    <dbReference type="NCBI Taxonomy" id="118510"/>
    <lineage>
        <taxon>Eukaryota</taxon>
        <taxon>Viridiplantae</taxon>
        <taxon>Streptophyta</taxon>
        <taxon>Embryophyta</taxon>
        <taxon>Tracheophyta</taxon>
        <taxon>Spermatophyta</taxon>
        <taxon>Magnoliopsida</taxon>
        <taxon>eudicotyledons</taxon>
        <taxon>Gunneridae</taxon>
        <taxon>Pentapetalae</taxon>
        <taxon>asterids</taxon>
        <taxon>campanulids</taxon>
        <taxon>Asterales</taxon>
        <taxon>Asteraceae</taxon>
        <taxon>Asteroideae</taxon>
        <taxon>Anthemideae</taxon>
        <taxon>Anthemidinae</taxon>
        <taxon>Tanacetum</taxon>
    </lineage>
</organism>
<feature type="region of interest" description="Disordered" evidence="1">
    <location>
        <begin position="588"/>
        <end position="632"/>
    </location>
</feature>
<feature type="region of interest" description="Disordered" evidence="1">
    <location>
        <begin position="717"/>
        <end position="874"/>
    </location>
</feature>
<feature type="compositionally biased region" description="Basic residues" evidence="1">
    <location>
        <begin position="1171"/>
        <end position="1183"/>
    </location>
</feature>
<gene>
    <name evidence="2" type="ORF">Tci_000366</name>
</gene>
<evidence type="ECO:0000256" key="1">
    <source>
        <dbReference type="SAM" id="MobiDB-lite"/>
    </source>
</evidence>
<feature type="compositionally biased region" description="Basic residues" evidence="1">
    <location>
        <begin position="1332"/>
        <end position="1344"/>
    </location>
</feature>
<feature type="compositionally biased region" description="Basic residues" evidence="1">
    <location>
        <begin position="1228"/>
        <end position="1267"/>
    </location>
</feature>
<name>A0A699GHX2_TANCI</name>
<feature type="region of interest" description="Disordered" evidence="1">
    <location>
        <begin position="1783"/>
        <end position="1817"/>
    </location>
</feature>
<feature type="compositionally biased region" description="Basic and acidic residues" evidence="1">
    <location>
        <begin position="1001"/>
        <end position="1011"/>
    </location>
</feature>
<feature type="region of interest" description="Disordered" evidence="1">
    <location>
        <begin position="898"/>
        <end position="930"/>
    </location>
</feature>
<dbReference type="EMBL" id="BKCJ010000005">
    <property type="protein sequence ID" value="GEU28388.1"/>
    <property type="molecule type" value="Genomic_DNA"/>
</dbReference>
<reference evidence="2" key="1">
    <citation type="journal article" date="2019" name="Sci. Rep.">
        <title>Draft genome of Tanacetum cinerariifolium, the natural source of mosquito coil.</title>
        <authorList>
            <person name="Yamashiro T."/>
            <person name="Shiraishi A."/>
            <person name="Satake H."/>
            <person name="Nakayama K."/>
        </authorList>
    </citation>
    <scope>NUCLEOTIDE SEQUENCE</scope>
</reference>
<feature type="compositionally biased region" description="Basic and acidic residues" evidence="1">
    <location>
        <begin position="1345"/>
        <end position="1361"/>
    </location>
</feature>
<protein>
    <submittedName>
        <fullName evidence="2">Uncharacterized protein</fullName>
    </submittedName>
</protein>
<accession>A0A699GHX2</accession>
<feature type="compositionally biased region" description="Low complexity" evidence="1">
    <location>
        <begin position="1037"/>
        <end position="1051"/>
    </location>
</feature>
<feature type="region of interest" description="Disordered" evidence="1">
    <location>
        <begin position="994"/>
        <end position="1085"/>
    </location>
</feature>
<proteinExistence type="predicted"/>
<comment type="caution">
    <text evidence="2">The sequence shown here is derived from an EMBL/GenBank/DDBJ whole genome shotgun (WGS) entry which is preliminary data.</text>
</comment>
<feature type="compositionally biased region" description="Basic residues" evidence="1">
    <location>
        <begin position="1052"/>
        <end position="1077"/>
    </location>
</feature>
<feature type="compositionally biased region" description="Basic residues" evidence="1">
    <location>
        <begin position="1197"/>
        <end position="1220"/>
    </location>
</feature>
<feature type="compositionally biased region" description="Basic residues" evidence="1">
    <location>
        <begin position="802"/>
        <end position="817"/>
    </location>
</feature>
<feature type="region of interest" description="Disordered" evidence="1">
    <location>
        <begin position="1144"/>
        <end position="1379"/>
    </location>
</feature>
<feature type="compositionally biased region" description="Basic residues" evidence="1">
    <location>
        <begin position="1278"/>
        <end position="1289"/>
    </location>
</feature>
<evidence type="ECO:0000313" key="2">
    <source>
        <dbReference type="EMBL" id="GEU28388.1"/>
    </source>
</evidence>
<sequence length="1817" mass="196927">MNGHPCVREALRLPRRAARIEVPVQRAGALPEQHVAVRRAAQALLDVLGRQLRQRQRIAGVRHGAHHRFATDHVQAAARHAGGSHLLFDDQVEPVAHQLLLREPDLAVLLEAIERLHVGSHAGSDLAQEVRLFRRHREFLAAQLVRERQVAPHVGQRGDARRFLLVALERPRQFGQSQIEFAELLVVAGDVAQQHVNQHLGAAARTGAVDFHVAPRHSAAFGHADAHFVGDDFAVGRFAEDDGAAGDDAVLRARHGHGAAAGVDHRIGRHARDRDRTHRVMHAAAHQVPAQHHRAAARMDIAVHIAVHRDVAAGDVALLLDVAVFLVGAGQFQVARGAPAHALHADDLVGHRNAVGLGVHAEKTFARGDQVFAVIELADLGAVAGQVAQRQVGGRRRRRHAPCQVEARQARRGGHLFQQPHAGRDLRKAVFKAVQVDTAVRARARRIAAMERGRYFKHGGVLARFRFQVGGKGDAIGPGRIDGGRHGCHVDAELDALVPHGRDEFVDVEPRRTFWQHGAVGQHFLIEKQRLEIVFGVAASELGRFVQRHAAGFDQPHAIGQAHGLRVAQCRPHAVQCLDQHRIMEAGQAKPGAKHLVDGGNQRGGRQSEYPHKKTAGKSGGGRAARRPSCGPRGGSFPRCGYFPAWRGAAPRRAPRSCADRPGAAGRGCPAGAMCRDHRGRRGADRPGLLPAPVALPPGCSTAVRKPRTIERKKMRLLPRQDYGSGRRRAAARPVAPLSDRTGVQRVHRRKRHGHEQAVAARALRPAGAGPDAARRRRPVDLPPPARRRRPDAHHHADGQRRGRGPHRGPGNGRRRLPAQAIQSARAGGAHRRRAAPPRPRRDSGRAIRNPANLRVRPVRAGPGHAHAQEKRRDRAAHHRRILGPQGIRPPCAPAAVARKADGTGARPRIRSVRPQPRRADLAPAQADRTRSIEPAVHPDRVGPGLRVHPGGSAALRRGRAHEVPAEVFAQVVVHAPSRQPEKRFILAYLHPAGRPHHHQHDGVGGDDQRRAARSAGAADFGPGSVGGHHHPRRPHPLGARAAARAAVRPGVQRRHPRVHAGGGRPRRSAARQRAHARHPETRARQAGRRYALLVEGQWRLRLLGLVQDRRRPVLADARARTHPRPHRHPVARMGQRGVADIAAGRGPDFKPDGQSAAAGGVGPRRDPGRHFARPAHAARAHAARSGNGAPVERSARGHPVRHRADGRHHRPVPRLRQAHRSVELYQRRPHRTAGRHRARRRAPARCAHRERHRARRARHGQRHRHQARDQQPGGKRPPLRPHRRRGLHRDRYPLQHPGRARSAPRGDRGAGPRPGCARRPDPPAAQTLYAARHRARPGQRRRPGTGDRRPRDAAPRRRADGAQPRRRRPGDPHRHAGVVMRSGPVTAAMPAISAISAISASSTLSASSSSTSSTSSALSALSTLCVLSALSLSAAPAWAARPAATPLARTAQPLQREPTAQERASFEAFFSARQAATPQGPWAVRPLFAPAFDIERQDRKQPWRGARGRALAGGGRAGALVRVAGHAQRAVRCGAVHHADGSAGAGARRGGAAAPAPRAAHARAPAVCGELAMRAVPRPHLPPGGNRAGGAGGRRAADVRAGVRERPQYGGAAGGGTVERVIGTFEQLGQQQLGRAVAVQRIGFQSRGFVRHRFFPLRTAGIVAGVRDAPGALERIGAAQELRHGPVGRIEGIGLAQHAPVAADQRHVAHPQHLDGVGRAQRLEFVRRRHAIALGPEQIGQHDLAAWRQTRHQAGTVAAVKQWHGKKTSLLIRLPHSHPFAARNGPVRYKPKAPPRWRLAAQSRSVSDGASNVAHA</sequence>
<feature type="compositionally biased region" description="Low complexity" evidence="1">
    <location>
        <begin position="758"/>
        <end position="772"/>
    </location>
</feature>